<dbReference type="RefSeq" id="XP_018011539.2">
    <property type="nucleotide sequence ID" value="XM_018156050.2"/>
</dbReference>
<name>A0A8B7ND69_HYAAZ</name>
<dbReference type="GO" id="GO:0005254">
    <property type="term" value="F:chloride channel activity"/>
    <property type="evidence" value="ECO:0007669"/>
    <property type="project" value="TreeGrafter"/>
</dbReference>
<feature type="compositionally biased region" description="Basic and acidic residues" evidence="9">
    <location>
        <begin position="65"/>
        <end position="86"/>
    </location>
</feature>
<evidence type="ECO:0000256" key="9">
    <source>
        <dbReference type="SAM" id="MobiDB-lite"/>
    </source>
</evidence>
<keyword evidence="6 8" id="KW-0472">Membrane</keyword>
<reference evidence="13" key="1">
    <citation type="submission" date="2025-08" db="UniProtKB">
        <authorList>
            <consortium name="RefSeq"/>
        </authorList>
    </citation>
    <scope>IDENTIFICATION</scope>
    <source>
        <tissue evidence="13">Whole organism</tissue>
    </source>
</reference>
<keyword evidence="7" id="KW-0325">Glycoprotein</keyword>
<feature type="transmembrane region" description="Helical" evidence="8">
    <location>
        <begin position="364"/>
        <end position="391"/>
    </location>
</feature>
<feature type="region of interest" description="Disordered" evidence="9">
    <location>
        <begin position="952"/>
        <end position="971"/>
    </location>
</feature>
<dbReference type="KEGG" id="hazt:108668798"/>
<dbReference type="Pfam" id="PF16178">
    <property type="entry name" value="Anoct_dimer"/>
    <property type="match status" value="1"/>
</dbReference>
<feature type="transmembrane region" description="Helical" evidence="8">
    <location>
        <begin position="722"/>
        <end position="745"/>
    </location>
</feature>
<evidence type="ECO:0000256" key="2">
    <source>
        <dbReference type="ARBA" id="ARBA00009671"/>
    </source>
</evidence>
<dbReference type="GeneID" id="108668798"/>
<dbReference type="InterPro" id="IPR049452">
    <property type="entry name" value="Anoctamin_TM"/>
</dbReference>
<keyword evidence="5 8" id="KW-1133">Transmembrane helix</keyword>
<dbReference type="PANTHER" id="PTHR12308">
    <property type="entry name" value="ANOCTAMIN"/>
    <property type="match status" value="1"/>
</dbReference>
<feature type="compositionally biased region" description="Polar residues" evidence="9">
    <location>
        <begin position="1492"/>
        <end position="1513"/>
    </location>
</feature>
<keyword evidence="4 8" id="KW-0812">Transmembrane</keyword>
<feature type="transmembrane region" description="Helical" evidence="8">
    <location>
        <begin position="518"/>
        <end position="542"/>
    </location>
</feature>
<feature type="compositionally biased region" description="Basic and acidic residues" evidence="9">
    <location>
        <begin position="1267"/>
        <end position="1277"/>
    </location>
</feature>
<evidence type="ECO:0000256" key="1">
    <source>
        <dbReference type="ARBA" id="ARBA00004651"/>
    </source>
</evidence>
<dbReference type="OrthoDB" id="296386at2759"/>
<feature type="region of interest" description="Disordered" evidence="9">
    <location>
        <begin position="1488"/>
        <end position="1537"/>
    </location>
</feature>
<feature type="transmembrane region" description="Helical" evidence="8">
    <location>
        <begin position="562"/>
        <end position="584"/>
    </location>
</feature>
<gene>
    <name evidence="13" type="primary">LOC108668798</name>
</gene>
<evidence type="ECO:0000256" key="4">
    <source>
        <dbReference type="ARBA" id="ARBA00022692"/>
    </source>
</evidence>
<evidence type="ECO:0000256" key="7">
    <source>
        <dbReference type="ARBA" id="ARBA00023180"/>
    </source>
</evidence>
<evidence type="ECO:0000256" key="3">
    <source>
        <dbReference type="ARBA" id="ARBA00022475"/>
    </source>
</evidence>
<feature type="transmembrane region" description="Helical" evidence="8">
    <location>
        <begin position="444"/>
        <end position="462"/>
    </location>
</feature>
<feature type="domain" description="Anoctamin transmembrane" evidence="10">
    <location>
        <begin position="353"/>
        <end position="894"/>
    </location>
</feature>
<feature type="region of interest" description="Disordered" evidence="9">
    <location>
        <begin position="1"/>
        <end position="93"/>
    </location>
</feature>
<protein>
    <recommendedName>
        <fullName evidence="8">Anoctamin</fullName>
    </recommendedName>
</protein>
<feature type="transmembrane region" description="Helical" evidence="8">
    <location>
        <begin position="773"/>
        <end position="797"/>
    </location>
</feature>
<keyword evidence="12" id="KW-1185">Reference proteome</keyword>
<dbReference type="Pfam" id="PF04547">
    <property type="entry name" value="Anoctamin"/>
    <property type="match status" value="1"/>
</dbReference>
<feature type="region of interest" description="Disordered" evidence="9">
    <location>
        <begin position="1165"/>
        <end position="1184"/>
    </location>
</feature>
<feature type="compositionally biased region" description="Basic and acidic residues" evidence="9">
    <location>
        <begin position="139"/>
        <end position="154"/>
    </location>
</feature>
<dbReference type="InterPro" id="IPR007632">
    <property type="entry name" value="Anoctamin"/>
</dbReference>
<feature type="transmembrane region" description="Helical" evidence="8">
    <location>
        <begin position="605"/>
        <end position="627"/>
    </location>
</feature>
<evidence type="ECO:0000259" key="11">
    <source>
        <dbReference type="Pfam" id="PF16178"/>
    </source>
</evidence>
<keyword evidence="3" id="KW-1003">Cell membrane</keyword>
<comment type="similarity">
    <text evidence="2 8">Belongs to the anoctamin family.</text>
</comment>
<dbReference type="Proteomes" id="UP000694843">
    <property type="component" value="Unplaced"/>
</dbReference>
<feature type="compositionally biased region" description="Polar residues" evidence="9">
    <location>
        <begin position="1"/>
        <end position="14"/>
    </location>
</feature>
<feature type="domain" description="Anoctamin dimerisation" evidence="11">
    <location>
        <begin position="105"/>
        <end position="350"/>
    </location>
</feature>
<comment type="caution">
    <text evidence="8">Lacks conserved residue(s) required for the propagation of feature annotation.</text>
</comment>
<comment type="subcellular location">
    <subcellularLocation>
        <location evidence="1">Cell membrane</location>
        <topology evidence="1">Multi-pass membrane protein</topology>
    </subcellularLocation>
    <subcellularLocation>
        <location evidence="8">Membrane</location>
        <topology evidence="8">Multi-pass membrane protein</topology>
    </subcellularLocation>
</comment>
<dbReference type="GO" id="GO:0005886">
    <property type="term" value="C:plasma membrane"/>
    <property type="evidence" value="ECO:0007669"/>
    <property type="project" value="UniProtKB-SubCell"/>
</dbReference>
<evidence type="ECO:0000313" key="13">
    <source>
        <dbReference type="RefSeq" id="XP_018011539.2"/>
    </source>
</evidence>
<feature type="compositionally biased region" description="Polar residues" evidence="9">
    <location>
        <begin position="1236"/>
        <end position="1248"/>
    </location>
</feature>
<feature type="region of interest" description="Disordered" evidence="9">
    <location>
        <begin position="1107"/>
        <end position="1153"/>
    </location>
</feature>
<feature type="compositionally biased region" description="Polar residues" evidence="9">
    <location>
        <begin position="1129"/>
        <end position="1138"/>
    </location>
</feature>
<evidence type="ECO:0000256" key="5">
    <source>
        <dbReference type="ARBA" id="ARBA00022989"/>
    </source>
</evidence>
<evidence type="ECO:0000259" key="10">
    <source>
        <dbReference type="Pfam" id="PF04547"/>
    </source>
</evidence>
<feature type="region of interest" description="Disordered" evidence="9">
    <location>
        <begin position="1225"/>
        <end position="1277"/>
    </location>
</feature>
<organism evidence="12 13">
    <name type="scientific">Hyalella azteca</name>
    <name type="common">Amphipod</name>
    <dbReference type="NCBI Taxonomy" id="294128"/>
    <lineage>
        <taxon>Eukaryota</taxon>
        <taxon>Metazoa</taxon>
        <taxon>Ecdysozoa</taxon>
        <taxon>Arthropoda</taxon>
        <taxon>Crustacea</taxon>
        <taxon>Multicrustacea</taxon>
        <taxon>Malacostraca</taxon>
        <taxon>Eumalacostraca</taxon>
        <taxon>Peracarida</taxon>
        <taxon>Amphipoda</taxon>
        <taxon>Senticaudata</taxon>
        <taxon>Talitrida</taxon>
        <taxon>Talitroidea</taxon>
        <taxon>Hyalellidae</taxon>
        <taxon>Hyalella</taxon>
    </lineage>
</organism>
<evidence type="ECO:0000256" key="6">
    <source>
        <dbReference type="ARBA" id="ARBA00023136"/>
    </source>
</evidence>
<evidence type="ECO:0000256" key="8">
    <source>
        <dbReference type="RuleBase" id="RU280814"/>
    </source>
</evidence>
<proteinExistence type="inferred from homology"/>
<accession>A0A8B7ND69</accession>
<evidence type="ECO:0000313" key="12">
    <source>
        <dbReference type="Proteomes" id="UP000694843"/>
    </source>
</evidence>
<feature type="region of interest" description="Disordered" evidence="9">
    <location>
        <begin position="127"/>
        <end position="154"/>
    </location>
</feature>
<dbReference type="PANTHER" id="PTHR12308:SF87">
    <property type="entry name" value="ANOCTAMIN"/>
    <property type="match status" value="1"/>
</dbReference>
<dbReference type="InterPro" id="IPR032394">
    <property type="entry name" value="Anoct_dimer"/>
</dbReference>
<feature type="compositionally biased region" description="Basic and acidic residues" evidence="9">
    <location>
        <begin position="27"/>
        <end position="55"/>
    </location>
</feature>
<dbReference type="GO" id="GO:0046983">
    <property type="term" value="F:protein dimerization activity"/>
    <property type="evidence" value="ECO:0007669"/>
    <property type="project" value="InterPro"/>
</dbReference>
<sequence>MTATVYMASSSSDESAPELPWQRRQREKTLRTEQWNRDDSEDRADACYSQDGRDGTDDDQGGEPADGHLNRDQNRDQRPVGHKTDSYDEGECGVGVRSSDSHASYFRDGCTRVDYVLVYEGSVASSASASRRKGKGRAARREGGKEGGSKKGERHELWRAKFMASLQRAGLLMEEDVEVLGRRSVSFMKLSAPWAVLIHFAEELNMRAPLQAHNNPATNWSEDLLRRLRLPNLMSQEVPNKPLDYFTCAFKKSKIDRFLGSGHEATYFSNTQRSRIVYEILSTAAFGKRKKGEIGVDRLVEEGVYSAAYPLHDGTYELPPNFEDPRLLNPRQVLYHYWARWGRWYKYQPLDHIREYFGEKIGIYFAWLGFYTGWLLPAAVVGLLVFLYGLFTINLNTPAIEICETRGRFKMCPLCDEELGCEHWDLNDICPYAMISYLFDHPGTVFYAIFISFWAVSFLEYWKRKSASLAHHWDSLDFQEEEERPRPEFAAKAPTLQKNPITGVREPSFPKSIRTKRIVAGVGLIFIMMSLVIIFIVAVIIYRVLVSIPLFQNEALRSQAQAISSLSGAVVNFMIIMSMGRVYTKLAYRLTNWEMHRTQTEFEDNLTFKVFIFQFVNFYSSIFYIAFCKGRFVGYPGHYKHILGLRNEDCSAGGCLIELAQQLGVIMIGKQVVNNAQEILVPKLKAWWHKKKVNLSGKTRSPWEADYALIDNEGLFEEYLEMVLQFGFLTIFVAAFPLAPLFALLNNWVEIRLDAQKFVCETRRPVAERAQNIGIWFTILDFMAHLAVISNAFLIAFTSEFLPRLLYKYEYDWSLRGYVNFTLATAPNGTMSQPCRYRGYRDHEGLHTTFFWRLLAIRLGFVIAFEHVVFGVCRLIDVLVPDVPQSLEIKIKRERYLAKQALADSETILKVAQGAVDEPFDGTSGNPGDGKNGLDPLIPSYPQLYTPNSSIKYKSSPMAKEKESPTTTKVQKQTSLYSMLLNDGSTVNCVVKEGEPDHSDSDKLMEASPGKGSEYAGFSNLMFPNCFSQQKLSVSPSTSMKMYHDSSVSSSLSHNFMSPSSEASGNYPGLGALMGTLKGPNPLMKAISLTSSIPEIMAFEASRHLRSEDISKNEPSIRSGHATEENTRQKSACSSRKSSCLYPRLSEESPQENLTDALELSNYSEKTAASHPARSANNPHSEAKYDDVLTEDIENEIFRNRPYGLSDASSKLPVVAEVTADHEVAQRSSDKIMEGNSGSQSHQQNMPDSSIRWETCNPPKPPLRTSRSVDKERTKDLSATRLGRRCTIDAQSNESCSETSRPKDSINASNAYVGCEVVDSLVTKRLINDNIPDNHVPGITETQVRHSHNVNPIPPKVPKRKLKYAYSFDDDSPNTGNRESLRHPLTEEKISPGYFAGTSQQQTEHEKNRVSQDDICTKFVTDNLNEVIYPTNVTTATTTVPVPPRRILPRLPKVPTLNSSVLTNPSTTSTSAILPVLDHESPDIVQARLPPTTMSSKVPETLLDNQLTGNRTQRPLRRVSAVAPPPPPRLSKTMSQH</sequence>